<dbReference type="PANTHER" id="PTHR43742">
    <property type="entry name" value="TRIMETHYLAMINE-N-OXIDE REDUCTASE"/>
    <property type="match status" value="1"/>
</dbReference>
<dbReference type="Gene3D" id="2.40.40.20">
    <property type="match status" value="1"/>
</dbReference>
<evidence type="ECO:0000256" key="3">
    <source>
        <dbReference type="ARBA" id="ARBA00022485"/>
    </source>
</evidence>
<evidence type="ECO:0000256" key="9">
    <source>
        <dbReference type="ARBA" id="ARBA00023014"/>
    </source>
</evidence>
<dbReference type="Gene3D" id="3.30.2070.10">
    <property type="entry name" value="Formate dehydrogenase/DMSO reductase"/>
    <property type="match status" value="1"/>
</dbReference>
<dbReference type="PROSITE" id="PS00490">
    <property type="entry name" value="MOLYBDOPTERIN_PROK_2"/>
    <property type="match status" value="1"/>
</dbReference>
<proteinExistence type="inferred from homology"/>
<dbReference type="Gene3D" id="3.40.228.10">
    <property type="entry name" value="Dimethylsulfoxide Reductase, domain 2"/>
    <property type="match status" value="1"/>
</dbReference>
<comment type="cofactor">
    <cofactor evidence="1">
        <name>Mo-bis(molybdopterin guanine dinucleotide)</name>
        <dbReference type="ChEBI" id="CHEBI:60539"/>
    </cofactor>
</comment>
<evidence type="ECO:0000313" key="11">
    <source>
        <dbReference type="EMBL" id="OGL52538.1"/>
    </source>
</evidence>
<gene>
    <name evidence="11" type="ORF">A3G31_11190</name>
</gene>
<keyword evidence="6" id="KW-0732">Signal</keyword>
<dbReference type="Gene3D" id="3.40.50.740">
    <property type="match status" value="1"/>
</dbReference>
<dbReference type="Pfam" id="PF01568">
    <property type="entry name" value="Molydop_binding"/>
    <property type="match status" value="1"/>
</dbReference>
<dbReference type="EMBL" id="MGDI01000031">
    <property type="protein sequence ID" value="OGL52538.1"/>
    <property type="molecule type" value="Genomic_DNA"/>
</dbReference>
<evidence type="ECO:0000259" key="10">
    <source>
        <dbReference type="PROSITE" id="PS51669"/>
    </source>
</evidence>
<protein>
    <recommendedName>
        <fullName evidence="10">4Fe-4S Mo/W bis-MGD-type domain-containing protein</fullName>
    </recommendedName>
</protein>
<name>A0A1F7SH12_9BACT</name>
<dbReference type="InterPro" id="IPR009010">
    <property type="entry name" value="Asp_de-COase-like_dom_sf"/>
</dbReference>
<evidence type="ECO:0000256" key="6">
    <source>
        <dbReference type="ARBA" id="ARBA00022729"/>
    </source>
</evidence>
<evidence type="ECO:0000313" key="12">
    <source>
        <dbReference type="Proteomes" id="UP000178082"/>
    </source>
</evidence>
<dbReference type="AlphaFoldDB" id="A0A1F7SH12"/>
<feature type="domain" description="4Fe-4S Mo/W bis-MGD-type" evidence="10">
    <location>
        <begin position="49"/>
        <end position="105"/>
    </location>
</feature>
<dbReference type="InterPro" id="IPR006656">
    <property type="entry name" value="Mopterin_OxRdtase"/>
</dbReference>
<keyword evidence="4" id="KW-0500">Molybdenum</keyword>
<keyword evidence="5" id="KW-0479">Metal-binding</keyword>
<dbReference type="Pfam" id="PF00384">
    <property type="entry name" value="Molybdopterin"/>
    <property type="match status" value="1"/>
</dbReference>
<evidence type="ECO:0000256" key="4">
    <source>
        <dbReference type="ARBA" id="ARBA00022505"/>
    </source>
</evidence>
<dbReference type="InterPro" id="IPR006657">
    <property type="entry name" value="MoPterin_dinucl-bd_dom"/>
</dbReference>
<organism evidence="11 12">
    <name type="scientific">Candidatus Schekmanbacteria bacterium RIFCSPLOWO2_12_FULL_38_15</name>
    <dbReference type="NCBI Taxonomy" id="1817883"/>
    <lineage>
        <taxon>Bacteria</taxon>
        <taxon>Candidatus Schekmaniibacteriota</taxon>
    </lineage>
</organism>
<dbReference type="Gene3D" id="2.20.25.90">
    <property type="entry name" value="ADC-like domains"/>
    <property type="match status" value="1"/>
</dbReference>
<evidence type="ECO:0000256" key="2">
    <source>
        <dbReference type="ARBA" id="ARBA00010312"/>
    </source>
</evidence>
<dbReference type="InterPro" id="IPR006963">
    <property type="entry name" value="Mopterin_OxRdtase_4Fe-4S_dom"/>
</dbReference>
<dbReference type="InterPro" id="IPR006655">
    <property type="entry name" value="Mopterin_OxRdtase_prok_CS"/>
</dbReference>
<sequence>MSKFKRRDFLKIGVAGGSILSAKKYLDSSLKAEELTRGTSVSRTTGRIRKAVKSTCLNCYARCGLLGFVEYGRLVKVEGNQDHPNSKGRLCAKGQAGVNLVYDPDRILYPLKRSGARGQGKWKRITWEEAYNTIADRLKAIRDSGHPEEFIIQSERDITTQNFVKRFMHAFGSPNALVHADLGWSNKKVSQLLTWGEKIDINDVAYTQYMLNFGSNPYEAHILRTSFAQRIAEGRTMRLFEGRVHSPAKIVTFDVRVSQTAGKSDEWHPIKPGTDGIVALAMANVIMQEGLYDKEFLEKWTNYPVNKLKEHLSQYTPEAAEKESGVSAAEIKRIALEFAETKPATTISTGGVTKHRNGTYNERCIFLLNVITGNIDVKGGYCMPRIYELNDLEPLPPAPSIKSELSNPSNFPLLQHEAFYQVLPMIKAGKEKVSLYMTYNYNPVYSSPNSLEIRDVLKDERIIPFYVAIDSFYSESTALADIILPEATYLERWEIETPPSLGFVPLISLRQPVVKPLGEAVSHTDIMIELAKRIGGGMEKYFSFNSTKDYIKLQASKIDKLAEAGGFEYLRDNGIWYDTEAQPEYKQYEKNGFKTPSGKIEIYSKRMEEKGFNPLPVYEPIAEHAKMKDNEFHLVTFQLNVHTHGKTANCMWLSEIVHENKLWINANTAKKLGIEKDDEIKIDSSVGSIKTKVWLTNGIHPNVVALSDSCGHWEYGRIAKAKKFKSDELNTEFIWWEEDGNGVHPNPVILAEPDPIGGSQAWMDTVVRITKV</sequence>
<evidence type="ECO:0000256" key="5">
    <source>
        <dbReference type="ARBA" id="ARBA00022723"/>
    </source>
</evidence>
<dbReference type="SMART" id="SM00926">
    <property type="entry name" value="Molybdop_Fe4S4"/>
    <property type="match status" value="1"/>
</dbReference>
<dbReference type="SUPFAM" id="SSF53706">
    <property type="entry name" value="Formate dehydrogenase/DMSO reductase, domains 1-3"/>
    <property type="match status" value="1"/>
</dbReference>
<comment type="similarity">
    <text evidence="2">Belongs to the prokaryotic molybdopterin-containing oxidoreductase family.</text>
</comment>
<dbReference type="SUPFAM" id="SSF50692">
    <property type="entry name" value="ADC-like"/>
    <property type="match status" value="1"/>
</dbReference>
<reference evidence="11 12" key="1">
    <citation type="journal article" date="2016" name="Nat. Commun.">
        <title>Thousands of microbial genomes shed light on interconnected biogeochemical processes in an aquifer system.</title>
        <authorList>
            <person name="Anantharaman K."/>
            <person name="Brown C.T."/>
            <person name="Hug L.A."/>
            <person name="Sharon I."/>
            <person name="Castelle C.J."/>
            <person name="Probst A.J."/>
            <person name="Thomas B.C."/>
            <person name="Singh A."/>
            <person name="Wilkins M.J."/>
            <person name="Karaoz U."/>
            <person name="Brodie E.L."/>
            <person name="Williams K.H."/>
            <person name="Hubbard S.S."/>
            <person name="Banfield J.F."/>
        </authorList>
    </citation>
    <scope>NUCLEOTIDE SEQUENCE [LARGE SCALE GENOMIC DNA]</scope>
</reference>
<evidence type="ECO:0000256" key="1">
    <source>
        <dbReference type="ARBA" id="ARBA00001942"/>
    </source>
</evidence>
<dbReference type="GO" id="GO:0043546">
    <property type="term" value="F:molybdopterin cofactor binding"/>
    <property type="evidence" value="ECO:0007669"/>
    <property type="project" value="InterPro"/>
</dbReference>
<dbReference type="GO" id="GO:0016491">
    <property type="term" value="F:oxidoreductase activity"/>
    <property type="evidence" value="ECO:0007669"/>
    <property type="project" value="UniProtKB-KW"/>
</dbReference>
<evidence type="ECO:0000256" key="7">
    <source>
        <dbReference type="ARBA" id="ARBA00023002"/>
    </source>
</evidence>
<comment type="caution">
    <text evidence="11">The sequence shown here is derived from an EMBL/GenBank/DDBJ whole genome shotgun (WGS) entry which is preliminary data.</text>
</comment>
<dbReference type="PROSITE" id="PS00932">
    <property type="entry name" value="MOLYBDOPTERIN_PROK_3"/>
    <property type="match status" value="1"/>
</dbReference>
<keyword evidence="3" id="KW-0004">4Fe-4S</keyword>
<keyword evidence="9" id="KW-0411">Iron-sulfur</keyword>
<dbReference type="PROSITE" id="PS51669">
    <property type="entry name" value="4FE4S_MOW_BIS_MGD"/>
    <property type="match status" value="1"/>
</dbReference>
<accession>A0A1F7SH12</accession>
<evidence type="ECO:0000256" key="8">
    <source>
        <dbReference type="ARBA" id="ARBA00023004"/>
    </source>
</evidence>
<dbReference type="InterPro" id="IPR050612">
    <property type="entry name" value="Prok_Mopterin_Oxidored"/>
</dbReference>
<dbReference type="STRING" id="1817883.A3G31_11190"/>
<dbReference type="Pfam" id="PF04879">
    <property type="entry name" value="Molybdop_Fe4S4"/>
    <property type="match status" value="1"/>
</dbReference>
<keyword evidence="7" id="KW-0560">Oxidoreductase</keyword>
<dbReference type="GO" id="GO:0046872">
    <property type="term" value="F:metal ion binding"/>
    <property type="evidence" value="ECO:0007669"/>
    <property type="project" value="UniProtKB-KW"/>
</dbReference>
<keyword evidence="8" id="KW-0408">Iron</keyword>
<dbReference type="PANTHER" id="PTHR43742:SF9">
    <property type="entry name" value="TETRATHIONATE REDUCTASE SUBUNIT A"/>
    <property type="match status" value="1"/>
</dbReference>
<dbReference type="Proteomes" id="UP000178082">
    <property type="component" value="Unassembled WGS sequence"/>
</dbReference>
<dbReference type="GO" id="GO:0051539">
    <property type="term" value="F:4 iron, 4 sulfur cluster binding"/>
    <property type="evidence" value="ECO:0007669"/>
    <property type="project" value="UniProtKB-KW"/>
</dbReference>